<dbReference type="EMBL" id="CP088156">
    <property type="protein sequence ID" value="UFZ04060.1"/>
    <property type="molecule type" value="Genomic_DNA"/>
</dbReference>
<keyword evidence="2" id="KW-1185">Reference proteome</keyword>
<accession>A0ABY3R9K5</accession>
<name>A0ABY3R9K5_9BRAD</name>
<gene>
    <name evidence="1" type="ORF">LQG66_33525</name>
</gene>
<organism evidence="1 2">
    <name type="scientific">Bradyrhizobium ontarionense</name>
    <dbReference type="NCBI Taxonomy" id="2898149"/>
    <lineage>
        <taxon>Bacteria</taxon>
        <taxon>Pseudomonadati</taxon>
        <taxon>Pseudomonadota</taxon>
        <taxon>Alphaproteobacteria</taxon>
        <taxon>Hyphomicrobiales</taxon>
        <taxon>Nitrobacteraceae</taxon>
        <taxon>Bradyrhizobium</taxon>
    </lineage>
</organism>
<dbReference type="InterPro" id="IPR046560">
    <property type="entry name" value="DUF6714"/>
</dbReference>
<evidence type="ECO:0000313" key="1">
    <source>
        <dbReference type="EMBL" id="UFZ04060.1"/>
    </source>
</evidence>
<reference evidence="1" key="1">
    <citation type="journal article" date="2024" name="Antonie Van Leeuwenhoek">
        <title>Bradyrhizobium ontarionense sp. nov., a novel bacterial symbiont isolated from Aeschynomene indica (Indian jointvetch), harbours photosynthesis, nitrogen fixation and nitrous oxide (N2O) reductase genes.</title>
        <authorList>
            <person name="Bromfield E.S.P."/>
            <person name="Cloutier S."/>
        </authorList>
    </citation>
    <scope>NUCLEOTIDE SEQUENCE</scope>
    <source>
        <strain evidence="1">A19</strain>
    </source>
</reference>
<dbReference type="Proteomes" id="UP001431010">
    <property type="component" value="Chromosome"/>
</dbReference>
<protein>
    <submittedName>
        <fullName evidence="1">Uncharacterized protein</fullName>
    </submittedName>
</protein>
<sequence length="182" mass="20943">MRISTDAVIDEIGQAFPASRQSRFLPLVNSAQGDEPLRVIAAFDDKDDWTKLAPEWLDMVPSGLGSALSFLSDQAICFYIPAYIVADMTTSLQMVDPTFTLTCGFDRRSHNKRIRPQSEETWTEYCRNRWSRLTHAQAVAIVHYLEWRVLRDRRDLVYIVDSSIVEALGTYWYDRAATSQER</sequence>
<evidence type="ECO:0000313" key="2">
    <source>
        <dbReference type="Proteomes" id="UP001431010"/>
    </source>
</evidence>
<dbReference type="RefSeq" id="WP_231320072.1">
    <property type="nucleotide sequence ID" value="NZ_CP088156.1"/>
</dbReference>
<dbReference type="Pfam" id="PF20461">
    <property type="entry name" value="DUF6714"/>
    <property type="match status" value="1"/>
</dbReference>
<proteinExistence type="predicted"/>